<name>A0A9P6WQU5_9ASCO</name>
<sequence>MHYCPTFKKKKKKKSEQNNCNFIHHNDNGNDKTGSNVIRDKLIKISSNNTTKCTGNNSSTILNMEAYNKQTNKLLPIGETFELQNLGCHVTLLKREHSNSIELDSNEDSLFPKIDYAQFNPSSPNYVSLVPSSYAYPITH</sequence>
<protein>
    <submittedName>
        <fullName evidence="1">Uncharacterized protein</fullName>
    </submittedName>
</protein>
<reference evidence="1" key="1">
    <citation type="submission" date="2020-11" db="EMBL/GenBank/DDBJ databases">
        <title>Kefir isolates.</title>
        <authorList>
            <person name="Marcisauskas S."/>
            <person name="Kim Y."/>
            <person name="Blasche S."/>
        </authorList>
    </citation>
    <scope>NUCLEOTIDE SEQUENCE</scope>
    <source>
        <strain evidence="1">Olga-1</strain>
    </source>
</reference>
<proteinExistence type="predicted"/>
<accession>A0A9P6WQU5</accession>
<dbReference type="Proteomes" id="UP000697127">
    <property type="component" value="Unassembled WGS sequence"/>
</dbReference>
<organism evidence="1 2">
    <name type="scientific">Pichia californica</name>
    <dbReference type="NCBI Taxonomy" id="460514"/>
    <lineage>
        <taxon>Eukaryota</taxon>
        <taxon>Fungi</taxon>
        <taxon>Dikarya</taxon>
        <taxon>Ascomycota</taxon>
        <taxon>Saccharomycotina</taxon>
        <taxon>Pichiomycetes</taxon>
        <taxon>Pichiales</taxon>
        <taxon>Pichiaceae</taxon>
        <taxon>Pichia</taxon>
    </lineage>
</organism>
<keyword evidence="2" id="KW-1185">Reference proteome</keyword>
<evidence type="ECO:0000313" key="1">
    <source>
        <dbReference type="EMBL" id="KAG0690293.1"/>
    </source>
</evidence>
<dbReference type="EMBL" id="PUHW01000037">
    <property type="protein sequence ID" value="KAG0690293.1"/>
    <property type="molecule type" value="Genomic_DNA"/>
</dbReference>
<evidence type="ECO:0000313" key="2">
    <source>
        <dbReference type="Proteomes" id="UP000697127"/>
    </source>
</evidence>
<gene>
    <name evidence="1" type="ORF">C6P40_003314</name>
</gene>
<dbReference type="AlphaFoldDB" id="A0A9P6WQU5"/>
<comment type="caution">
    <text evidence="1">The sequence shown here is derived from an EMBL/GenBank/DDBJ whole genome shotgun (WGS) entry which is preliminary data.</text>
</comment>